<feature type="transmembrane region" description="Helical" evidence="7">
    <location>
        <begin position="132"/>
        <end position="151"/>
    </location>
</feature>
<dbReference type="SUPFAM" id="SSF57845">
    <property type="entry name" value="B-box zinc-binding domain"/>
    <property type="match status" value="1"/>
</dbReference>
<comment type="similarity">
    <text evidence="2">Belongs to the peptidase S54 family.</text>
</comment>
<reference evidence="10" key="1">
    <citation type="submission" date="2009-10" db="EMBL/GenBank/DDBJ databases">
        <title>The complete chromosome of Gordonia bronchialis DSM 43247.</title>
        <authorList>
            <consortium name="US DOE Joint Genome Institute (JGI-PGF)"/>
            <person name="Lucas S."/>
            <person name="Copeland A."/>
            <person name="Lapidus A."/>
            <person name="Glavina del Rio T."/>
            <person name="Dalin E."/>
            <person name="Tice H."/>
            <person name="Bruce D."/>
            <person name="Goodwin L."/>
            <person name="Pitluck S."/>
            <person name="Kyrpides N."/>
            <person name="Mavromatis K."/>
            <person name="Ivanova N."/>
            <person name="Ovchinnikova G."/>
            <person name="Saunders E."/>
            <person name="Brettin T."/>
            <person name="Detter J.C."/>
            <person name="Han C."/>
            <person name="Larimer F."/>
            <person name="Land M."/>
            <person name="Hauser L."/>
            <person name="Markowitz V."/>
            <person name="Cheng J.-F."/>
            <person name="Hugenholtz P."/>
            <person name="Woyke T."/>
            <person name="Wu D."/>
            <person name="Jando M."/>
            <person name="Schneider S."/>
            <person name="Goeker M."/>
            <person name="Klenk H.-P."/>
            <person name="Eisen J.A."/>
        </authorList>
    </citation>
    <scope>NUCLEOTIDE SEQUENCE [LARGE SCALE GENOMIC DNA]</scope>
    <source>
        <strain evidence="10">ATCC 25592 / DSM 43247 / BCRC 13721 / JCM 3198 / KCTC 3076 / NBRC 16047 / NCTC 10667</strain>
    </source>
</reference>
<protein>
    <submittedName>
        <fullName evidence="9">Rhomboid family protein</fullName>
    </submittedName>
</protein>
<comment type="subcellular location">
    <subcellularLocation>
        <location evidence="1">Membrane</location>
        <topology evidence="1">Multi-pass membrane protein</topology>
    </subcellularLocation>
</comment>
<accession>D0LA51</accession>
<feature type="transmembrane region" description="Helical" evidence="7">
    <location>
        <begin position="239"/>
        <end position="261"/>
    </location>
</feature>
<dbReference type="Pfam" id="PF01694">
    <property type="entry name" value="Rhomboid"/>
    <property type="match status" value="1"/>
</dbReference>
<dbReference type="InterPro" id="IPR050925">
    <property type="entry name" value="Rhomboid_protease_S54"/>
</dbReference>
<dbReference type="PANTHER" id="PTHR43731">
    <property type="entry name" value="RHOMBOID PROTEASE"/>
    <property type="match status" value="1"/>
</dbReference>
<keyword evidence="6 7" id="KW-0472">Membrane</keyword>
<name>D0LA51_GORB4</name>
<dbReference type="STRING" id="526226.Gbro_0021"/>
<feature type="transmembrane region" description="Helical" evidence="7">
    <location>
        <begin position="78"/>
        <end position="100"/>
    </location>
</feature>
<dbReference type="MEROPS" id="S54.A08"/>
<evidence type="ECO:0000256" key="5">
    <source>
        <dbReference type="ARBA" id="ARBA00022989"/>
    </source>
</evidence>
<dbReference type="RefSeq" id="WP_012831972.1">
    <property type="nucleotide sequence ID" value="NC_013441.1"/>
</dbReference>
<evidence type="ECO:0000256" key="4">
    <source>
        <dbReference type="ARBA" id="ARBA00022801"/>
    </source>
</evidence>
<organism evidence="9 10">
    <name type="scientific">Gordonia bronchialis (strain ATCC 25592 / DSM 43247 / BCRC 13721 / JCM 3198 / KCTC 3076 / NBRC 16047 / NCTC 10667)</name>
    <name type="common">Rhodococcus bronchialis</name>
    <dbReference type="NCBI Taxonomy" id="526226"/>
    <lineage>
        <taxon>Bacteria</taxon>
        <taxon>Bacillati</taxon>
        <taxon>Actinomycetota</taxon>
        <taxon>Actinomycetes</taxon>
        <taxon>Mycobacteriales</taxon>
        <taxon>Gordoniaceae</taxon>
        <taxon>Gordonia</taxon>
    </lineage>
</organism>
<dbReference type="EMBL" id="CP001802">
    <property type="protein sequence ID" value="ACY19380.1"/>
    <property type="molecule type" value="Genomic_DNA"/>
</dbReference>
<dbReference type="eggNOG" id="COG3063">
    <property type="taxonomic scope" value="Bacteria"/>
</dbReference>
<dbReference type="eggNOG" id="COG0705">
    <property type="taxonomic scope" value="Bacteria"/>
</dbReference>
<feature type="transmembrane region" description="Helical" evidence="7">
    <location>
        <begin position="273"/>
        <end position="296"/>
    </location>
</feature>
<dbReference type="Gene3D" id="1.20.1540.10">
    <property type="entry name" value="Rhomboid-like"/>
    <property type="match status" value="1"/>
</dbReference>
<dbReference type="SUPFAM" id="SSF144091">
    <property type="entry name" value="Rhomboid-like"/>
    <property type="match status" value="1"/>
</dbReference>
<keyword evidence="10" id="KW-1185">Reference proteome</keyword>
<evidence type="ECO:0000313" key="9">
    <source>
        <dbReference type="EMBL" id="ACY19380.1"/>
    </source>
</evidence>
<evidence type="ECO:0000256" key="2">
    <source>
        <dbReference type="ARBA" id="ARBA00009045"/>
    </source>
</evidence>
<evidence type="ECO:0000313" key="10">
    <source>
        <dbReference type="Proteomes" id="UP000001219"/>
    </source>
</evidence>
<dbReference type="GO" id="GO:0004252">
    <property type="term" value="F:serine-type endopeptidase activity"/>
    <property type="evidence" value="ECO:0007669"/>
    <property type="project" value="InterPro"/>
</dbReference>
<dbReference type="KEGG" id="gbr:Gbro_0021"/>
<feature type="domain" description="Peptidase S54 rhomboid" evidence="8">
    <location>
        <begin position="122"/>
        <end position="252"/>
    </location>
</feature>
<feature type="transmembrane region" description="Helical" evidence="7">
    <location>
        <begin position="214"/>
        <end position="233"/>
    </location>
</feature>
<evidence type="ECO:0000256" key="7">
    <source>
        <dbReference type="SAM" id="Phobius"/>
    </source>
</evidence>
<reference evidence="9 10" key="2">
    <citation type="journal article" date="2010" name="Stand. Genomic Sci.">
        <title>Complete genome sequence of Gordonia bronchialis type strain (3410).</title>
        <authorList>
            <person name="Ivanova N."/>
            <person name="Sikorski J."/>
            <person name="Jando M."/>
            <person name="Lapidus A."/>
            <person name="Nolan M."/>
            <person name="Lucas S."/>
            <person name="Del Rio T.G."/>
            <person name="Tice H."/>
            <person name="Copeland A."/>
            <person name="Cheng J.F."/>
            <person name="Chen F."/>
            <person name="Bruce D."/>
            <person name="Goodwin L."/>
            <person name="Pitluck S."/>
            <person name="Mavromatis K."/>
            <person name="Ovchinnikova G."/>
            <person name="Pati A."/>
            <person name="Chen A."/>
            <person name="Palaniappan K."/>
            <person name="Land M."/>
            <person name="Hauser L."/>
            <person name="Chang Y.J."/>
            <person name="Jeffries C.D."/>
            <person name="Chain P."/>
            <person name="Saunders E."/>
            <person name="Han C."/>
            <person name="Detter J.C."/>
            <person name="Brettin T."/>
            <person name="Rohde M."/>
            <person name="Goker M."/>
            <person name="Bristow J."/>
            <person name="Eisen J.A."/>
            <person name="Markowitz V."/>
            <person name="Hugenholtz P."/>
            <person name="Klenk H.P."/>
            <person name="Kyrpides N.C."/>
        </authorList>
    </citation>
    <scope>NUCLEOTIDE SEQUENCE [LARGE SCALE GENOMIC DNA]</scope>
    <source>
        <strain evidence="10">ATCC 25592 / DSM 43247 / BCRC 13721 / JCM 3198 / KCTC 3076 / NBRC 16047 / NCTC 10667</strain>
    </source>
</reference>
<evidence type="ECO:0000259" key="8">
    <source>
        <dbReference type="Pfam" id="PF01694"/>
    </source>
</evidence>
<feature type="transmembrane region" description="Helical" evidence="7">
    <location>
        <begin position="187"/>
        <end position="207"/>
    </location>
</feature>
<evidence type="ECO:0000256" key="1">
    <source>
        <dbReference type="ARBA" id="ARBA00004141"/>
    </source>
</evidence>
<evidence type="ECO:0000256" key="3">
    <source>
        <dbReference type="ARBA" id="ARBA00022692"/>
    </source>
</evidence>
<keyword evidence="4" id="KW-0378">Hydrolase</keyword>
<dbReference type="PANTHER" id="PTHR43731:SF14">
    <property type="entry name" value="PRESENILIN-ASSOCIATED RHOMBOID-LIKE PROTEIN, MITOCHONDRIAL"/>
    <property type="match status" value="1"/>
</dbReference>
<dbReference type="HOGENOM" id="CLU_055068_2_1_11"/>
<proteinExistence type="inferred from homology"/>
<keyword evidence="5 7" id="KW-1133">Transmembrane helix</keyword>
<feature type="transmembrane region" description="Helical" evidence="7">
    <location>
        <begin position="163"/>
        <end position="181"/>
    </location>
</feature>
<keyword evidence="3 7" id="KW-0812">Transmembrane</keyword>
<dbReference type="InterPro" id="IPR022764">
    <property type="entry name" value="Peptidase_S54_rhomboid_dom"/>
</dbReference>
<evidence type="ECO:0000256" key="6">
    <source>
        <dbReference type="ARBA" id="ARBA00023136"/>
    </source>
</evidence>
<gene>
    <name evidence="9" type="ordered locus">Gbro_0021</name>
</gene>
<sequence>MTMPPYTPPQAAVCYRHPDRPTGLSCSRCGRSACPECLRPAAVGQHCVDCLRNDGIQQSTATTPRRRWSSAVAGDTPYVTYALIVINLIVFGLCVAEAGITNPGNAALMSDGSLVKGIVGEGEYWRLLTAGFLHFSVMHVAVNMISLYIIGRDLERALGTYRYLAVYLISLLGGSAAVMLFEADNVQTAGASGAIYGLIGAMLVIVLKARVPATPVLVIIGFNVVLSVSLPGISLMAHLGGLAFGVAATAAIVYLPGLVLPRARLDAASANRVAWAALVTLLVVALGLGVGAGMLYDGPTILR</sequence>
<dbReference type="AlphaFoldDB" id="D0LA51"/>
<dbReference type="InterPro" id="IPR035952">
    <property type="entry name" value="Rhomboid-like_sf"/>
</dbReference>
<dbReference type="GO" id="GO:0016020">
    <property type="term" value="C:membrane"/>
    <property type="evidence" value="ECO:0007669"/>
    <property type="project" value="UniProtKB-SubCell"/>
</dbReference>
<dbReference type="Proteomes" id="UP000001219">
    <property type="component" value="Chromosome"/>
</dbReference>